<name>A0A3P7WTW8_HAEPC</name>
<keyword evidence="2" id="KW-1185">Reference proteome</keyword>
<organism evidence="1 2">
    <name type="scientific">Haemonchus placei</name>
    <name type="common">Barber's pole worm</name>
    <dbReference type="NCBI Taxonomy" id="6290"/>
    <lineage>
        <taxon>Eukaryota</taxon>
        <taxon>Metazoa</taxon>
        <taxon>Ecdysozoa</taxon>
        <taxon>Nematoda</taxon>
        <taxon>Chromadorea</taxon>
        <taxon>Rhabditida</taxon>
        <taxon>Rhabditina</taxon>
        <taxon>Rhabditomorpha</taxon>
        <taxon>Strongyloidea</taxon>
        <taxon>Trichostrongylidae</taxon>
        <taxon>Haemonchus</taxon>
    </lineage>
</organism>
<proteinExistence type="predicted"/>
<dbReference type="Proteomes" id="UP000268014">
    <property type="component" value="Unassembled WGS sequence"/>
</dbReference>
<protein>
    <submittedName>
        <fullName evidence="1">Uncharacterized protein</fullName>
    </submittedName>
</protein>
<dbReference type="AlphaFoldDB" id="A0A3P7WTW8"/>
<evidence type="ECO:0000313" key="1">
    <source>
        <dbReference type="EMBL" id="VDO21002.1"/>
    </source>
</evidence>
<sequence>MRRTCQSACPLSVCIPFSSSSSFFPLDSSSSGTIRLGVSLKQQSWHCRDRT</sequence>
<gene>
    <name evidence="1" type="ORF">HPLM_LOCUS3485</name>
</gene>
<accession>A0A3P7WTW8</accession>
<reference evidence="1 2" key="1">
    <citation type="submission" date="2018-11" db="EMBL/GenBank/DDBJ databases">
        <authorList>
            <consortium name="Pathogen Informatics"/>
        </authorList>
    </citation>
    <scope>NUCLEOTIDE SEQUENCE [LARGE SCALE GENOMIC DNA]</scope>
    <source>
        <strain evidence="1 2">MHpl1</strain>
    </source>
</reference>
<evidence type="ECO:0000313" key="2">
    <source>
        <dbReference type="Proteomes" id="UP000268014"/>
    </source>
</evidence>
<dbReference type="EMBL" id="UZAF01016122">
    <property type="protein sequence ID" value="VDO21002.1"/>
    <property type="molecule type" value="Genomic_DNA"/>
</dbReference>